<keyword evidence="2" id="KW-1185">Reference proteome</keyword>
<evidence type="ECO:0000313" key="2">
    <source>
        <dbReference type="Proteomes" id="UP000198215"/>
    </source>
</evidence>
<reference evidence="2" key="1">
    <citation type="submission" date="2016-06" db="EMBL/GenBank/DDBJ databases">
        <authorList>
            <person name="Varghese N."/>
            <person name="Submissions Spin"/>
        </authorList>
    </citation>
    <scope>NUCLEOTIDE SEQUENCE [LARGE SCALE GENOMIC DNA]</scope>
    <source>
        <strain evidence="2">DSM 45161</strain>
    </source>
</reference>
<evidence type="ECO:0000313" key="1">
    <source>
        <dbReference type="EMBL" id="SCG43893.1"/>
    </source>
</evidence>
<dbReference type="Proteomes" id="UP000198215">
    <property type="component" value="Chromosome I"/>
</dbReference>
<gene>
    <name evidence="1" type="ORF">GA0070614_1141</name>
</gene>
<proteinExistence type="predicted"/>
<accession>A0A1C5HD68</accession>
<organism evidence="1 2">
    <name type="scientific">Micromonospora coxensis</name>
    <dbReference type="NCBI Taxonomy" id="356852"/>
    <lineage>
        <taxon>Bacteria</taxon>
        <taxon>Bacillati</taxon>
        <taxon>Actinomycetota</taxon>
        <taxon>Actinomycetes</taxon>
        <taxon>Micromonosporales</taxon>
        <taxon>Micromonosporaceae</taxon>
        <taxon>Micromonospora</taxon>
    </lineage>
</organism>
<name>A0A1C5HD68_9ACTN</name>
<dbReference type="EMBL" id="LT607753">
    <property type="protein sequence ID" value="SCG43893.1"/>
    <property type="molecule type" value="Genomic_DNA"/>
</dbReference>
<dbReference type="AlphaFoldDB" id="A0A1C5HD68"/>
<dbReference type="Pfam" id="PF19449">
    <property type="entry name" value="DUF5987"/>
    <property type="match status" value="1"/>
</dbReference>
<dbReference type="InterPro" id="IPR046029">
    <property type="entry name" value="DUF5987"/>
</dbReference>
<protein>
    <submittedName>
        <fullName evidence="1">Uncharacterized protein</fullName>
    </submittedName>
</protein>
<sequence length="188" mass="19844">MPTEMEVDQARTMALEAYADTILPGEKRWPGDRAVAGVSRGGGAVASGALEVLRSAEGGMAPALDALADGLNEHARGYAAEAGIELDPQVPPFVALDYPHRVLLVQRLTDRGHPEREAWISLAMFSTIAFDAGSHTSTVEALAAGHAGLNTIGFRPPDADGLWRFGTYSYGRQLARPHPDTTPSGSPA</sequence>